<keyword evidence="5 7" id="KW-0501">Molybdenum cofactor biosynthesis</keyword>
<dbReference type="UniPathway" id="UPA00344"/>
<dbReference type="GO" id="GO:0006777">
    <property type="term" value="P:Mo-molybdopterin cofactor biosynthetic process"/>
    <property type="evidence" value="ECO:0007669"/>
    <property type="project" value="UniProtKB-UniRule"/>
</dbReference>
<dbReference type="AlphaFoldDB" id="A0A1H9U691"/>
<dbReference type="PANTHER" id="PTHR10192">
    <property type="entry name" value="MOLYBDOPTERIN BIOSYNTHESIS PROTEIN"/>
    <property type="match status" value="1"/>
</dbReference>
<dbReference type="CDD" id="cd00887">
    <property type="entry name" value="MoeA"/>
    <property type="match status" value="1"/>
</dbReference>
<comment type="similarity">
    <text evidence="3 7">Belongs to the MoeA family.</text>
</comment>
<feature type="domain" description="MoaB/Mog" evidence="8">
    <location>
        <begin position="198"/>
        <end position="327"/>
    </location>
</feature>
<protein>
    <recommendedName>
        <fullName evidence="7">Molybdopterin molybdenumtransferase</fullName>
        <ecNumber evidence="7">2.10.1.1</ecNumber>
    </recommendedName>
</protein>
<comment type="cofactor">
    <cofactor evidence="7">
        <name>Mg(2+)</name>
        <dbReference type="ChEBI" id="CHEBI:18420"/>
    </cofactor>
</comment>
<dbReference type="Pfam" id="PF00994">
    <property type="entry name" value="MoCF_biosynth"/>
    <property type="match status" value="1"/>
</dbReference>
<dbReference type="InterPro" id="IPR036425">
    <property type="entry name" value="MoaB/Mog-like_dom_sf"/>
</dbReference>
<comment type="function">
    <text evidence="1 7">Catalyzes the insertion of molybdate into adenylated molybdopterin with the concomitant release of AMP.</text>
</comment>
<dbReference type="EMBL" id="FOGQ01000007">
    <property type="protein sequence ID" value="SES04985.1"/>
    <property type="molecule type" value="Genomic_DNA"/>
</dbReference>
<accession>A0A1H9U691</accession>
<keyword evidence="4 7" id="KW-0500">Molybdenum</keyword>
<dbReference type="InterPro" id="IPR005110">
    <property type="entry name" value="MoeA_linker/N"/>
</dbReference>
<dbReference type="SUPFAM" id="SSF63867">
    <property type="entry name" value="MoeA C-terminal domain-like"/>
    <property type="match status" value="1"/>
</dbReference>
<dbReference type="EC" id="2.10.1.1" evidence="7"/>
<dbReference type="RefSeq" id="WP_092258980.1">
    <property type="nucleotide sequence ID" value="NZ_CP047199.1"/>
</dbReference>
<evidence type="ECO:0000256" key="5">
    <source>
        <dbReference type="ARBA" id="ARBA00023150"/>
    </source>
</evidence>
<organism evidence="9 10">
    <name type="scientific">Corynebacterium cystitidis DSM 20524</name>
    <dbReference type="NCBI Taxonomy" id="1121357"/>
    <lineage>
        <taxon>Bacteria</taxon>
        <taxon>Bacillati</taxon>
        <taxon>Actinomycetota</taxon>
        <taxon>Actinomycetes</taxon>
        <taxon>Mycobacteriales</taxon>
        <taxon>Corynebacteriaceae</taxon>
        <taxon>Corynebacterium</taxon>
    </lineage>
</organism>
<keyword evidence="10" id="KW-1185">Reference proteome</keyword>
<dbReference type="STRING" id="1121357.SAMN05661109_01687"/>
<sequence length="403" mass="41562">MSRTPEQHLAAVQKLVGTRPTVTLPLVEAARAKAVSSADVAAQFDSPRFDNSQMDGYALSVEHVAATPGQFRVGATIPAGTDPDVVYPEGITNAIVPIMTGAKVPHGTAAIVPVEHCTPGIFAAEGEFIRVPPTPHGQFVRQRGSDIQAGATIVPAGTTVTAPVVATLASQSITEVEVTRPARLVTVTGGAEIGTGIGTAGTSDSGAAVIPDANAPLMQVMAHHHGMEVVGHVRTNDDPAALTRDLEQAVATYSPDAIVTSGGISAGKFEVIRQVLEPADWFGHVDQQPGGPQGLSTISSTPVICLPGNPVSTLVSFRLYVAPVLGQAPEAVEAVLTEEVTGLPGRDQFLRGQLRLEGARVHATPVGGAGSHLISQAVPADCLIRVPMSSTIQAGGRVMVYEL</sequence>
<dbReference type="Pfam" id="PF03454">
    <property type="entry name" value="MoeA_C"/>
    <property type="match status" value="1"/>
</dbReference>
<dbReference type="InterPro" id="IPR036135">
    <property type="entry name" value="MoeA_linker/N_sf"/>
</dbReference>
<proteinExistence type="inferred from homology"/>
<dbReference type="InterPro" id="IPR005111">
    <property type="entry name" value="MoeA_C_domain_IV"/>
</dbReference>
<dbReference type="Pfam" id="PF03453">
    <property type="entry name" value="MoeA_N"/>
    <property type="match status" value="1"/>
</dbReference>
<evidence type="ECO:0000256" key="6">
    <source>
        <dbReference type="ARBA" id="ARBA00047317"/>
    </source>
</evidence>
<evidence type="ECO:0000256" key="1">
    <source>
        <dbReference type="ARBA" id="ARBA00002901"/>
    </source>
</evidence>
<dbReference type="GO" id="GO:0046872">
    <property type="term" value="F:metal ion binding"/>
    <property type="evidence" value="ECO:0007669"/>
    <property type="project" value="UniProtKB-UniRule"/>
</dbReference>
<dbReference type="InterPro" id="IPR001453">
    <property type="entry name" value="MoaB/Mog_dom"/>
</dbReference>
<gene>
    <name evidence="9" type="ORF">SAMN05661109_01687</name>
</gene>
<dbReference type="GO" id="GO:0005829">
    <property type="term" value="C:cytosol"/>
    <property type="evidence" value="ECO:0007669"/>
    <property type="project" value="TreeGrafter"/>
</dbReference>
<dbReference type="Gene3D" id="3.90.105.10">
    <property type="entry name" value="Molybdopterin biosynthesis moea protein, domain 2"/>
    <property type="match status" value="1"/>
</dbReference>
<evidence type="ECO:0000256" key="3">
    <source>
        <dbReference type="ARBA" id="ARBA00010763"/>
    </source>
</evidence>
<dbReference type="InterPro" id="IPR038987">
    <property type="entry name" value="MoeA-like"/>
</dbReference>
<keyword evidence="7" id="KW-0460">Magnesium</keyword>
<dbReference type="Gene3D" id="3.40.980.10">
    <property type="entry name" value="MoaB/Mog-like domain"/>
    <property type="match status" value="1"/>
</dbReference>
<dbReference type="SUPFAM" id="SSF53218">
    <property type="entry name" value="Molybdenum cofactor biosynthesis proteins"/>
    <property type="match status" value="1"/>
</dbReference>
<dbReference type="GO" id="GO:0061599">
    <property type="term" value="F:molybdopterin molybdotransferase activity"/>
    <property type="evidence" value="ECO:0007669"/>
    <property type="project" value="UniProtKB-UniRule"/>
</dbReference>
<evidence type="ECO:0000313" key="9">
    <source>
        <dbReference type="EMBL" id="SES04985.1"/>
    </source>
</evidence>
<dbReference type="Gene3D" id="2.170.190.11">
    <property type="entry name" value="Molybdopterin biosynthesis moea protein, domain 3"/>
    <property type="match status" value="1"/>
</dbReference>
<dbReference type="InterPro" id="IPR036688">
    <property type="entry name" value="MoeA_C_domain_IV_sf"/>
</dbReference>
<keyword evidence="7 9" id="KW-0808">Transferase</keyword>
<evidence type="ECO:0000259" key="8">
    <source>
        <dbReference type="SMART" id="SM00852"/>
    </source>
</evidence>
<comment type="pathway">
    <text evidence="2 7">Cofactor biosynthesis; molybdopterin biosynthesis.</text>
</comment>
<comment type="catalytic activity">
    <reaction evidence="6">
        <text>adenylyl-molybdopterin + molybdate = Mo-molybdopterin + AMP + H(+)</text>
        <dbReference type="Rhea" id="RHEA:35047"/>
        <dbReference type="ChEBI" id="CHEBI:15378"/>
        <dbReference type="ChEBI" id="CHEBI:36264"/>
        <dbReference type="ChEBI" id="CHEBI:62727"/>
        <dbReference type="ChEBI" id="CHEBI:71302"/>
        <dbReference type="ChEBI" id="CHEBI:456215"/>
        <dbReference type="EC" id="2.10.1.1"/>
    </reaction>
</comment>
<evidence type="ECO:0000256" key="7">
    <source>
        <dbReference type="RuleBase" id="RU365090"/>
    </source>
</evidence>
<dbReference type="PANTHER" id="PTHR10192:SF5">
    <property type="entry name" value="GEPHYRIN"/>
    <property type="match status" value="1"/>
</dbReference>
<keyword evidence="7" id="KW-0479">Metal-binding</keyword>
<evidence type="ECO:0000256" key="4">
    <source>
        <dbReference type="ARBA" id="ARBA00022505"/>
    </source>
</evidence>
<reference evidence="10" key="1">
    <citation type="submission" date="2016-10" db="EMBL/GenBank/DDBJ databases">
        <authorList>
            <person name="Varghese N."/>
            <person name="Submissions S."/>
        </authorList>
    </citation>
    <scope>NUCLEOTIDE SEQUENCE [LARGE SCALE GENOMIC DNA]</scope>
    <source>
        <strain evidence="10">DSM 20524</strain>
    </source>
</reference>
<dbReference type="SMART" id="SM00852">
    <property type="entry name" value="MoCF_biosynth"/>
    <property type="match status" value="1"/>
</dbReference>
<name>A0A1H9U691_9CORY</name>
<dbReference type="Proteomes" id="UP000198929">
    <property type="component" value="Unassembled WGS sequence"/>
</dbReference>
<evidence type="ECO:0000313" key="10">
    <source>
        <dbReference type="Proteomes" id="UP000198929"/>
    </source>
</evidence>
<dbReference type="Gene3D" id="2.40.340.10">
    <property type="entry name" value="MoeA, C-terminal, domain IV"/>
    <property type="match status" value="1"/>
</dbReference>
<dbReference type="SUPFAM" id="SSF63882">
    <property type="entry name" value="MoeA N-terminal region -like"/>
    <property type="match status" value="1"/>
</dbReference>
<evidence type="ECO:0000256" key="2">
    <source>
        <dbReference type="ARBA" id="ARBA00005046"/>
    </source>
</evidence>